<dbReference type="Gene3D" id="3.30.559.70">
    <property type="entry name" value="Choline/Carnitine o-acyltransferase, domain 2"/>
    <property type="match status" value="1"/>
</dbReference>
<dbReference type="Pfam" id="PF00755">
    <property type="entry name" value="Carn_acyltransf"/>
    <property type="match status" value="1"/>
</dbReference>
<dbReference type="InterPro" id="IPR039551">
    <property type="entry name" value="Cho/carn_acyl_trans"/>
</dbReference>
<evidence type="ECO:0000313" key="6">
    <source>
        <dbReference type="EMBL" id="MFC5950614.1"/>
    </source>
</evidence>
<keyword evidence="7" id="KW-1185">Reference proteome</keyword>
<dbReference type="EC" id="2.3.1.-" evidence="6"/>
<reference evidence="7" key="1">
    <citation type="journal article" date="2019" name="Int. J. Syst. Evol. Microbiol.">
        <title>The Global Catalogue of Microorganisms (GCM) 10K type strain sequencing project: providing services to taxonomists for standard genome sequencing and annotation.</title>
        <authorList>
            <consortium name="The Broad Institute Genomics Platform"/>
            <consortium name="The Broad Institute Genome Sequencing Center for Infectious Disease"/>
            <person name="Wu L."/>
            <person name="Ma J."/>
        </authorList>
    </citation>
    <scope>NUCLEOTIDE SEQUENCE [LARGE SCALE GENOMIC DNA]</scope>
    <source>
        <strain evidence="7">CGMCC 4.7397</strain>
    </source>
</reference>
<dbReference type="PROSITE" id="PS00440">
    <property type="entry name" value="ACYLTRANSF_C_2"/>
    <property type="match status" value="1"/>
</dbReference>
<comment type="similarity">
    <text evidence="1 4">Belongs to the carnitine/choline acetyltransferase family.</text>
</comment>
<dbReference type="RefSeq" id="WP_379567780.1">
    <property type="nucleotide sequence ID" value="NZ_JBHSQK010000052.1"/>
</dbReference>
<dbReference type="InterPro" id="IPR023213">
    <property type="entry name" value="CAT-like_dom_sf"/>
</dbReference>
<dbReference type="InterPro" id="IPR000542">
    <property type="entry name" value="Carn_acyl_trans"/>
</dbReference>
<protein>
    <submittedName>
        <fullName evidence="6">Choline/carnitine O-acyltransferase</fullName>
        <ecNumber evidence="6">2.3.1.-</ecNumber>
    </submittedName>
</protein>
<evidence type="ECO:0000256" key="2">
    <source>
        <dbReference type="ARBA" id="ARBA00022679"/>
    </source>
</evidence>
<dbReference type="SUPFAM" id="SSF52777">
    <property type="entry name" value="CoA-dependent acyltransferases"/>
    <property type="match status" value="2"/>
</dbReference>
<feature type="domain" description="Choline/carnitine acyltransferase" evidence="5">
    <location>
        <begin position="17"/>
        <end position="569"/>
    </location>
</feature>
<dbReference type="PANTHER" id="PTHR22589">
    <property type="entry name" value="CARNITINE O-ACYLTRANSFERASE"/>
    <property type="match status" value="1"/>
</dbReference>
<evidence type="ECO:0000256" key="1">
    <source>
        <dbReference type="ARBA" id="ARBA00005232"/>
    </source>
</evidence>
<proteinExistence type="inferred from homology"/>
<evidence type="ECO:0000259" key="5">
    <source>
        <dbReference type="Pfam" id="PF00755"/>
    </source>
</evidence>
<dbReference type="Gene3D" id="3.30.559.10">
    <property type="entry name" value="Chloramphenicol acetyltransferase-like domain"/>
    <property type="match status" value="1"/>
</dbReference>
<dbReference type="GO" id="GO:0016746">
    <property type="term" value="F:acyltransferase activity"/>
    <property type="evidence" value="ECO:0007669"/>
    <property type="project" value="UniProtKB-KW"/>
</dbReference>
<dbReference type="InterPro" id="IPR042231">
    <property type="entry name" value="Cho/carn_acyl_trans_2"/>
</dbReference>
<name>A0ABW1IEI7_9PSEU</name>
<sequence length="586" mass="63666">MPLSPLTFGNEDALPRVPLPSLEVTGRRFLEWCAPLLTDDERARTEKALDEFLTGEGPELDAALRAYDAAPGVHSWLDAFWRSRYLGRRDRIALNANFFFLFQDAPGLGRVERAAGLTAATVAYKLAIDAQAVPPATRRGEPLSMEQFKYLFSACRIPGREIDTSRTPYTDAWPGPSTERHVVVFHHGHAVRLDVIAPDGTPHSAAEIADGLRAVVAATAGRGDAVGHLTTMARAAWAESREALREHNAAALETIETALFCVALEDTVPKEPREACDVLLHGDSGNRWFDKSLTLVVLGDGTAGLNGEHCELDGTTVIGYVDAVLGAPTPDLPGAGPAAVTPLRWHLDDALHADIARAGSEFADHAAACATATLSITSVTSARAKQLRCSPDAFAQLAFQLAHRRAKGITGATYESIATRHFRHGRTEAMRVVTPEIVVFVDAMTDPAVGDDERRAAFRAAADAHVRRATQCRAGDAPEQHLWELQWIQRRRGGPDLPFFDCPGWTILRDDHLSTSAVPSPRIQYFGFGSTSPNCIGVGYGLQHDRLDVYLTTPRPVADRMHLFAARLREALAELDDLLATEQPPG</sequence>
<organism evidence="6 7">
    <name type="scientific">Pseudonocardia lutea</name>
    <dbReference type="NCBI Taxonomy" id="2172015"/>
    <lineage>
        <taxon>Bacteria</taxon>
        <taxon>Bacillati</taxon>
        <taxon>Actinomycetota</taxon>
        <taxon>Actinomycetes</taxon>
        <taxon>Pseudonocardiales</taxon>
        <taxon>Pseudonocardiaceae</taxon>
        <taxon>Pseudonocardia</taxon>
    </lineage>
</organism>
<dbReference type="EMBL" id="JBHSQK010000052">
    <property type="protein sequence ID" value="MFC5950614.1"/>
    <property type="molecule type" value="Genomic_DNA"/>
</dbReference>
<evidence type="ECO:0000256" key="3">
    <source>
        <dbReference type="ARBA" id="ARBA00023315"/>
    </source>
</evidence>
<keyword evidence="2 4" id="KW-0808">Transferase</keyword>
<dbReference type="Proteomes" id="UP001596119">
    <property type="component" value="Unassembled WGS sequence"/>
</dbReference>
<gene>
    <name evidence="6" type="ORF">ACFQH9_20300</name>
</gene>
<keyword evidence="3 4" id="KW-0012">Acyltransferase</keyword>
<evidence type="ECO:0000313" key="7">
    <source>
        <dbReference type="Proteomes" id="UP001596119"/>
    </source>
</evidence>
<comment type="caution">
    <text evidence="6">The sequence shown here is derived from an EMBL/GenBank/DDBJ whole genome shotgun (WGS) entry which is preliminary data.</text>
</comment>
<accession>A0ABW1IEI7</accession>
<evidence type="ECO:0000256" key="4">
    <source>
        <dbReference type="RuleBase" id="RU003801"/>
    </source>
</evidence>